<evidence type="ECO:0000313" key="1">
    <source>
        <dbReference type="EMBL" id="SFN98398.1"/>
    </source>
</evidence>
<dbReference type="AlphaFoldDB" id="A0A1I5DGN9"/>
<organism evidence="1 2">
    <name type="scientific">Salegentibacter flavus</name>
    <dbReference type="NCBI Taxonomy" id="287099"/>
    <lineage>
        <taxon>Bacteria</taxon>
        <taxon>Pseudomonadati</taxon>
        <taxon>Bacteroidota</taxon>
        <taxon>Flavobacteriia</taxon>
        <taxon>Flavobacteriales</taxon>
        <taxon>Flavobacteriaceae</taxon>
        <taxon>Salegentibacter</taxon>
    </lineage>
</organism>
<keyword evidence="2" id="KW-1185">Reference proteome</keyword>
<dbReference type="EMBL" id="FOVL01000036">
    <property type="protein sequence ID" value="SFN98398.1"/>
    <property type="molecule type" value="Genomic_DNA"/>
</dbReference>
<name>A0A1I5DGN9_9FLAO</name>
<sequence length="59" mass="6626">MYSKHVTVSSCQAMALDSGAARIGSYYGDENILIYLKSKKTKSFLNRFFKKLATRSGNK</sequence>
<accession>A0A1I5DGN9</accession>
<reference evidence="1 2" key="1">
    <citation type="submission" date="2016-10" db="EMBL/GenBank/DDBJ databases">
        <authorList>
            <person name="de Groot N.N."/>
        </authorList>
    </citation>
    <scope>NUCLEOTIDE SEQUENCE [LARGE SCALE GENOMIC DNA]</scope>
    <source>
        <strain evidence="1 2">DSM 17794</strain>
    </source>
</reference>
<evidence type="ECO:0000313" key="2">
    <source>
        <dbReference type="Proteomes" id="UP000199153"/>
    </source>
</evidence>
<gene>
    <name evidence="1" type="ORF">SAMN05660413_03330</name>
</gene>
<dbReference type="Proteomes" id="UP000199153">
    <property type="component" value="Unassembled WGS sequence"/>
</dbReference>
<protein>
    <submittedName>
        <fullName evidence="1">Uncharacterized protein</fullName>
    </submittedName>
</protein>
<proteinExistence type="predicted"/>